<evidence type="ECO:0000259" key="1">
    <source>
        <dbReference type="Pfam" id="PF12727"/>
    </source>
</evidence>
<gene>
    <name evidence="3" type="ORF">N177_2453</name>
</gene>
<dbReference type="STRING" id="631454.N177_2453"/>
<evidence type="ECO:0000313" key="4">
    <source>
        <dbReference type="Proteomes" id="UP000017819"/>
    </source>
</evidence>
<dbReference type="PANTHER" id="PTHR38431:SF1">
    <property type="entry name" value="BLL2305 PROTEIN"/>
    <property type="match status" value="1"/>
</dbReference>
<organism evidence="3 4">
    <name type="scientific">Lutibaculum baratangense AMV1</name>
    <dbReference type="NCBI Taxonomy" id="631454"/>
    <lineage>
        <taxon>Bacteria</taxon>
        <taxon>Pseudomonadati</taxon>
        <taxon>Pseudomonadota</taxon>
        <taxon>Alphaproteobacteria</taxon>
        <taxon>Hyphomicrobiales</taxon>
        <taxon>Tepidamorphaceae</taxon>
        <taxon>Lutibaculum</taxon>
    </lineage>
</organism>
<evidence type="ECO:0008006" key="5">
    <source>
        <dbReference type="Google" id="ProtNLM"/>
    </source>
</evidence>
<dbReference type="GO" id="GO:0003677">
    <property type="term" value="F:DNA binding"/>
    <property type="evidence" value="ECO:0007669"/>
    <property type="project" value="InterPro"/>
</dbReference>
<comment type="caution">
    <text evidence="3">The sequence shown here is derived from an EMBL/GenBank/DDBJ whole genome shotgun (WGS) entry which is preliminary data.</text>
</comment>
<name>V4QX59_9HYPH</name>
<reference evidence="3 4" key="1">
    <citation type="journal article" date="2014" name="Genome Announc.">
        <title>Draft Genome Sequence of Lutibaculum baratangense Strain AMV1T, Isolated from a Mud Volcano in Andamans, India.</title>
        <authorList>
            <person name="Singh A."/>
            <person name="Sreenivas A."/>
            <person name="Sathyanarayana Reddy G."/>
            <person name="Pinnaka A.K."/>
            <person name="Shivaji S."/>
        </authorList>
    </citation>
    <scope>NUCLEOTIDE SEQUENCE [LARGE SCALE GENOMIC DNA]</scope>
    <source>
        <strain evidence="3 4">AMV1</strain>
    </source>
</reference>
<dbReference type="PANTHER" id="PTHR38431">
    <property type="entry name" value="BLL2305 PROTEIN"/>
    <property type="match status" value="1"/>
</dbReference>
<dbReference type="eggNOG" id="COG1910">
    <property type="taxonomic scope" value="Bacteria"/>
</dbReference>
<evidence type="ECO:0000259" key="2">
    <source>
        <dbReference type="Pfam" id="PF12728"/>
    </source>
</evidence>
<dbReference type="InterPro" id="IPR041657">
    <property type="entry name" value="HTH_17"/>
</dbReference>
<proteinExistence type="predicted"/>
<dbReference type="Proteomes" id="UP000017819">
    <property type="component" value="Unassembled WGS sequence"/>
</dbReference>
<sequence>MALLRDAFARISATMARHAPDYLTTKEVADLLRLKERRVYDLAAAGEIPCTRAVGKLLFHRVEIEAWLAENATGRGAAPRARPQVLLGSHDPLLDWAVRESGSGIATFFDGSFDGLDRFEAGGGIATGLHLRTVSGEEWNVPFVEERFAHANAVLVEWAWRDRGFLVEAGNPKGIGGVEDLATARVVPRQPQAGSQALLEELLREAAIDPETIDFVRPARTENDAAAAVAEGRADVALGLRSIARQYRLEFVPVTRERFDLLVDRASWFEPAFQHFLAFVRSASFREMAEASDGYDLGGVGQVHFNAGGGRTGP</sequence>
<protein>
    <recommendedName>
        <fullName evidence="5">Periplasmic molybdate-binding protein/domain protein</fullName>
    </recommendedName>
</protein>
<evidence type="ECO:0000313" key="3">
    <source>
        <dbReference type="EMBL" id="ESR24347.1"/>
    </source>
</evidence>
<dbReference type="NCBIfam" id="TIGR01764">
    <property type="entry name" value="excise"/>
    <property type="match status" value="1"/>
</dbReference>
<dbReference type="SUPFAM" id="SSF53850">
    <property type="entry name" value="Periplasmic binding protein-like II"/>
    <property type="match status" value="1"/>
</dbReference>
<dbReference type="Pfam" id="PF12727">
    <property type="entry name" value="PBP_like"/>
    <property type="match status" value="1"/>
</dbReference>
<accession>V4QX59</accession>
<dbReference type="EMBL" id="AWXZ01000034">
    <property type="protein sequence ID" value="ESR24347.1"/>
    <property type="molecule type" value="Genomic_DNA"/>
</dbReference>
<feature type="domain" description="PBP" evidence="1">
    <location>
        <begin position="100"/>
        <end position="280"/>
    </location>
</feature>
<feature type="domain" description="Helix-turn-helix" evidence="2">
    <location>
        <begin position="22"/>
        <end position="71"/>
    </location>
</feature>
<dbReference type="Gene3D" id="3.40.190.10">
    <property type="entry name" value="Periplasmic binding protein-like II"/>
    <property type="match status" value="1"/>
</dbReference>
<keyword evidence="4" id="KW-1185">Reference proteome</keyword>
<dbReference type="AlphaFoldDB" id="V4QX59"/>
<dbReference type="InterPro" id="IPR024370">
    <property type="entry name" value="PBP_domain"/>
</dbReference>
<dbReference type="InterPro" id="IPR010093">
    <property type="entry name" value="SinI_DNA-bd"/>
</dbReference>
<dbReference type="Pfam" id="PF12728">
    <property type="entry name" value="HTH_17"/>
    <property type="match status" value="1"/>
</dbReference>